<reference evidence="2 3" key="1">
    <citation type="submission" date="2018-09" db="EMBL/GenBank/DDBJ databases">
        <title>Draft genome sequence of Rhodopseudomonas palustris 2.1.18.</title>
        <authorList>
            <person name="Robertson S.L."/>
            <person name="Meyer T.E."/>
            <person name="Kyndt J.A."/>
        </authorList>
    </citation>
    <scope>NUCLEOTIDE SEQUENCE [LARGE SCALE GENOMIC DNA]</scope>
    <source>
        <strain evidence="2 3">2.1.18</strain>
    </source>
</reference>
<feature type="region of interest" description="Disordered" evidence="1">
    <location>
        <begin position="148"/>
        <end position="168"/>
    </location>
</feature>
<evidence type="ECO:0000256" key="1">
    <source>
        <dbReference type="SAM" id="MobiDB-lite"/>
    </source>
</evidence>
<evidence type="ECO:0000313" key="2">
    <source>
        <dbReference type="EMBL" id="RJF74404.1"/>
    </source>
</evidence>
<comment type="caution">
    <text evidence="2">The sequence shown here is derived from an EMBL/GenBank/DDBJ whole genome shotgun (WGS) entry which is preliminary data.</text>
</comment>
<organism evidence="2 3">
    <name type="scientific">Rhodopseudomonas palustris</name>
    <dbReference type="NCBI Taxonomy" id="1076"/>
    <lineage>
        <taxon>Bacteria</taxon>
        <taxon>Pseudomonadati</taxon>
        <taxon>Pseudomonadota</taxon>
        <taxon>Alphaproteobacteria</taxon>
        <taxon>Hyphomicrobiales</taxon>
        <taxon>Nitrobacteraceae</taxon>
        <taxon>Rhodopseudomonas</taxon>
    </lineage>
</organism>
<evidence type="ECO:0000313" key="3">
    <source>
        <dbReference type="Proteomes" id="UP000285523"/>
    </source>
</evidence>
<gene>
    <name evidence="2" type="ORF">D4Q52_12860</name>
</gene>
<proteinExistence type="predicted"/>
<name>A0A418VE76_RHOPL</name>
<dbReference type="AlphaFoldDB" id="A0A418VE76"/>
<dbReference type="OrthoDB" id="8138627at2"/>
<dbReference type="EMBL" id="QYYD01000011">
    <property type="protein sequence ID" value="RJF74404.1"/>
    <property type="molecule type" value="Genomic_DNA"/>
</dbReference>
<dbReference type="Proteomes" id="UP000285523">
    <property type="component" value="Unassembled WGS sequence"/>
</dbReference>
<accession>A0A418VE76</accession>
<sequence>MQDVLAGAGAAIAAWVAVYFIGKPVVALQQQRIAALQTAERYYAVDMAATEAERDAAVQALFDVGIALRAYHRGWSTAVRMWCWARGYDLDLATQCLFGLAEGPRGKMTIPLDARRNTLAALYVALGADKHLSRETVAAIRTMITQTQAAAHTPPPASQSSTPGNANA</sequence>
<dbReference type="RefSeq" id="WP_119856978.1">
    <property type="nucleotide sequence ID" value="NZ_QYYD01000011.1"/>
</dbReference>
<protein>
    <submittedName>
        <fullName evidence="2">Uncharacterized protein</fullName>
    </submittedName>
</protein>